<dbReference type="InterPro" id="IPR047640">
    <property type="entry name" value="RpiR-like"/>
</dbReference>
<keyword evidence="3" id="KW-0804">Transcription</keyword>
<dbReference type="Gene3D" id="1.10.10.10">
    <property type="entry name" value="Winged helix-like DNA-binding domain superfamily/Winged helix DNA-binding domain"/>
    <property type="match status" value="1"/>
</dbReference>
<dbReference type="Gene3D" id="3.40.50.10490">
    <property type="entry name" value="Glucose-6-phosphate isomerase like protein, domain 1"/>
    <property type="match status" value="1"/>
</dbReference>
<dbReference type="EMBL" id="RCTF01000011">
    <property type="protein sequence ID" value="RLP77136.1"/>
    <property type="molecule type" value="Genomic_DNA"/>
</dbReference>
<dbReference type="InterPro" id="IPR001347">
    <property type="entry name" value="SIS_dom"/>
</dbReference>
<reference evidence="6 7" key="1">
    <citation type="submission" date="2018-10" db="EMBL/GenBank/DDBJ databases">
        <title>Xanthobacter tagetidis genome sequencing and assembly.</title>
        <authorList>
            <person name="Maclea K.S."/>
            <person name="Goen A.E."/>
            <person name="Fatima S.A."/>
        </authorList>
    </citation>
    <scope>NUCLEOTIDE SEQUENCE [LARGE SCALE GENOMIC DNA]</scope>
    <source>
        <strain evidence="6 7">ATCC 700314</strain>
    </source>
</reference>
<evidence type="ECO:0000256" key="1">
    <source>
        <dbReference type="ARBA" id="ARBA00023015"/>
    </source>
</evidence>
<dbReference type="InterPro" id="IPR000281">
    <property type="entry name" value="HTH_RpiR"/>
</dbReference>
<dbReference type="Pfam" id="PF01418">
    <property type="entry name" value="HTH_6"/>
    <property type="match status" value="1"/>
</dbReference>
<evidence type="ECO:0000256" key="2">
    <source>
        <dbReference type="ARBA" id="ARBA00023125"/>
    </source>
</evidence>
<protein>
    <submittedName>
        <fullName evidence="6">MurR/RpiR family transcriptional regulator</fullName>
    </submittedName>
</protein>
<accession>A0A3L7A9Q6</accession>
<gene>
    <name evidence="6" type="ORF">D9R14_14105</name>
</gene>
<dbReference type="InterPro" id="IPR046348">
    <property type="entry name" value="SIS_dom_sf"/>
</dbReference>
<keyword evidence="1" id="KW-0805">Transcription regulation</keyword>
<organism evidence="6 7">
    <name type="scientific">Xanthobacter tagetidis</name>
    <dbReference type="NCBI Taxonomy" id="60216"/>
    <lineage>
        <taxon>Bacteria</taxon>
        <taxon>Pseudomonadati</taxon>
        <taxon>Pseudomonadota</taxon>
        <taxon>Alphaproteobacteria</taxon>
        <taxon>Hyphomicrobiales</taxon>
        <taxon>Xanthobacteraceae</taxon>
        <taxon>Xanthobacter</taxon>
    </lineage>
</organism>
<dbReference type="Proteomes" id="UP000269692">
    <property type="component" value="Unassembled WGS sequence"/>
</dbReference>
<dbReference type="InterPro" id="IPR035472">
    <property type="entry name" value="RpiR-like_SIS"/>
</dbReference>
<comment type="caution">
    <text evidence="6">The sequence shown here is derived from an EMBL/GenBank/DDBJ whole genome shotgun (WGS) entry which is preliminary data.</text>
</comment>
<evidence type="ECO:0000259" key="5">
    <source>
        <dbReference type="PROSITE" id="PS51464"/>
    </source>
</evidence>
<dbReference type="InterPro" id="IPR009057">
    <property type="entry name" value="Homeodomain-like_sf"/>
</dbReference>
<dbReference type="CDD" id="cd05013">
    <property type="entry name" value="SIS_RpiR"/>
    <property type="match status" value="1"/>
</dbReference>
<dbReference type="PANTHER" id="PTHR30514:SF1">
    <property type="entry name" value="HTH-TYPE TRANSCRIPTIONAL REGULATOR HEXR-RELATED"/>
    <property type="match status" value="1"/>
</dbReference>
<feature type="domain" description="HTH rpiR-type" evidence="4">
    <location>
        <begin position="5"/>
        <end position="81"/>
    </location>
</feature>
<dbReference type="GO" id="GO:0003700">
    <property type="term" value="F:DNA-binding transcription factor activity"/>
    <property type="evidence" value="ECO:0007669"/>
    <property type="project" value="InterPro"/>
</dbReference>
<dbReference type="SUPFAM" id="SSF53697">
    <property type="entry name" value="SIS domain"/>
    <property type="match status" value="1"/>
</dbReference>
<evidence type="ECO:0000313" key="7">
    <source>
        <dbReference type="Proteomes" id="UP000269692"/>
    </source>
</evidence>
<dbReference type="PROSITE" id="PS51071">
    <property type="entry name" value="HTH_RPIR"/>
    <property type="match status" value="1"/>
</dbReference>
<dbReference type="Pfam" id="PF01380">
    <property type="entry name" value="SIS"/>
    <property type="match status" value="1"/>
</dbReference>
<evidence type="ECO:0000256" key="3">
    <source>
        <dbReference type="ARBA" id="ARBA00023163"/>
    </source>
</evidence>
<sequence length="289" mass="30914">MSQLEFPLARLKAMLDDLPPTARRIAGFMVEHPERVPAMSASDIAAAVQASEGSVIGLCQQIGARGFAELKIAVAKEIATSRALLHEAITPGDSTADVVAKFTASHAVALEDTAKVLDVAAIDRAAALMAKAKRIEFYGIGTAAPIAEDAAYRFLRLGLDTKAVTDSHGQAVSAAFTGPQVATLTISHSGRTHETLEATRLAREAGARTICITNYGKSPLQNHCEVVLFTAAQETKYRMEALSSRIAELFVIDVLYARLALARWERSLAAIQKSYDVIATKRVSPAPEK</sequence>
<keyword evidence="2" id="KW-0238">DNA-binding</keyword>
<name>A0A3L7A9Q6_9HYPH</name>
<dbReference type="GO" id="GO:0003677">
    <property type="term" value="F:DNA binding"/>
    <property type="evidence" value="ECO:0007669"/>
    <property type="project" value="UniProtKB-KW"/>
</dbReference>
<dbReference type="PROSITE" id="PS51464">
    <property type="entry name" value="SIS"/>
    <property type="match status" value="1"/>
</dbReference>
<dbReference type="RefSeq" id="WP_121623974.1">
    <property type="nucleotide sequence ID" value="NZ_JACIIW010000008.1"/>
</dbReference>
<evidence type="ECO:0000313" key="6">
    <source>
        <dbReference type="EMBL" id="RLP77136.1"/>
    </source>
</evidence>
<dbReference type="AlphaFoldDB" id="A0A3L7A9Q6"/>
<dbReference type="PANTHER" id="PTHR30514">
    <property type="entry name" value="GLUCOKINASE"/>
    <property type="match status" value="1"/>
</dbReference>
<dbReference type="GO" id="GO:1901135">
    <property type="term" value="P:carbohydrate derivative metabolic process"/>
    <property type="evidence" value="ECO:0007669"/>
    <property type="project" value="InterPro"/>
</dbReference>
<dbReference type="OrthoDB" id="8582409at2"/>
<keyword evidence="7" id="KW-1185">Reference proteome</keyword>
<feature type="domain" description="SIS" evidence="5">
    <location>
        <begin position="125"/>
        <end position="265"/>
    </location>
</feature>
<evidence type="ECO:0000259" key="4">
    <source>
        <dbReference type="PROSITE" id="PS51071"/>
    </source>
</evidence>
<dbReference type="SUPFAM" id="SSF46689">
    <property type="entry name" value="Homeodomain-like"/>
    <property type="match status" value="1"/>
</dbReference>
<dbReference type="GO" id="GO:0097367">
    <property type="term" value="F:carbohydrate derivative binding"/>
    <property type="evidence" value="ECO:0007669"/>
    <property type="project" value="InterPro"/>
</dbReference>
<proteinExistence type="predicted"/>
<dbReference type="InterPro" id="IPR036388">
    <property type="entry name" value="WH-like_DNA-bd_sf"/>
</dbReference>